<dbReference type="InterPro" id="IPR036390">
    <property type="entry name" value="WH_DNA-bd_sf"/>
</dbReference>
<dbReference type="InterPro" id="IPR000485">
    <property type="entry name" value="AsnC-type_HTH_dom"/>
</dbReference>
<proteinExistence type="predicted"/>
<gene>
    <name evidence="5" type="ORF">G6N77_03565</name>
</gene>
<dbReference type="PANTHER" id="PTHR30154">
    <property type="entry name" value="LEUCINE-RESPONSIVE REGULATORY PROTEIN"/>
    <property type="match status" value="1"/>
</dbReference>
<dbReference type="PANTHER" id="PTHR30154:SF34">
    <property type="entry name" value="TRANSCRIPTIONAL REGULATOR AZLB"/>
    <property type="match status" value="1"/>
</dbReference>
<dbReference type="Proteomes" id="UP000479226">
    <property type="component" value="Unassembled WGS sequence"/>
</dbReference>
<evidence type="ECO:0000313" key="6">
    <source>
        <dbReference type="Proteomes" id="UP000479226"/>
    </source>
</evidence>
<evidence type="ECO:0000256" key="3">
    <source>
        <dbReference type="ARBA" id="ARBA00023163"/>
    </source>
</evidence>
<evidence type="ECO:0000256" key="2">
    <source>
        <dbReference type="ARBA" id="ARBA00023125"/>
    </source>
</evidence>
<dbReference type="Gene3D" id="1.10.10.10">
    <property type="entry name" value="Winged helix-like DNA-binding domain superfamily/Winged helix DNA-binding domain"/>
    <property type="match status" value="1"/>
</dbReference>
<dbReference type="SUPFAM" id="SSF54909">
    <property type="entry name" value="Dimeric alpha+beta barrel"/>
    <property type="match status" value="1"/>
</dbReference>
<sequence length="156" mass="17650">MTTHPDSSLNELDEISKRIIEQLQEDGRRSYAAIAESVGLSDAAVRQRIKRLIDSKLLEIVAVTDPLRVGFTRQAMIGVRINGQLGDVAKALESFSEVSYIVLTAGQYDLLVEVVCEDDDHLLRLLGRMRELPAVTSTETFMYLKLHKQRYDWGTR</sequence>
<evidence type="ECO:0000256" key="1">
    <source>
        <dbReference type="ARBA" id="ARBA00023015"/>
    </source>
</evidence>
<dbReference type="Pfam" id="PF01037">
    <property type="entry name" value="AsnC_trans_reg"/>
    <property type="match status" value="1"/>
</dbReference>
<dbReference type="RefSeq" id="WP_165180647.1">
    <property type="nucleotide sequence ID" value="NZ_JAAKZI010000004.1"/>
</dbReference>
<dbReference type="SUPFAM" id="SSF46785">
    <property type="entry name" value="Winged helix' DNA-binding domain"/>
    <property type="match status" value="1"/>
</dbReference>
<dbReference type="InterPro" id="IPR019888">
    <property type="entry name" value="Tscrpt_reg_AsnC-like"/>
</dbReference>
<dbReference type="PROSITE" id="PS50956">
    <property type="entry name" value="HTH_ASNC_2"/>
    <property type="match status" value="1"/>
</dbReference>
<dbReference type="Gene3D" id="3.30.70.920">
    <property type="match status" value="1"/>
</dbReference>
<name>A0ABX0D6Q8_9MICC</name>
<keyword evidence="1" id="KW-0805">Transcription regulation</keyword>
<comment type="caution">
    <text evidence="5">The sequence shown here is derived from an EMBL/GenBank/DDBJ whole genome shotgun (WGS) entry which is preliminary data.</text>
</comment>
<dbReference type="EMBL" id="JAAKZI010000004">
    <property type="protein sequence ID" value="NGN82542.1"/>
    <property type="molecule type" value="Genomic_DNA"/>
</dbReference>
<evidence type="ECO:0000259" key="4">
    <source>
        <dbReference type="PROSITE" id="PS50956"/>
    </source>
</evidence>
<protein>
    <submittedName>
        <fullName evidence="5">Lrp/AsnC family transcriptional regulator</fullName>
    </submittedName>
</protein>
<dbReference type="InterPro" id="IPR011008">
    <property type="entry name" value="Dimeric_a/b-barrel"/>
</dbReference>
<dbReference type="Pfam" id="PF13404">
    <property type="entry name" value="HTH_AsnC-type"/>
    <property type="match status" value="1"/>
</dbReference>
<accession>A0ABX0D6Q8</accession>
<keyword evidence="2" id="KW-0238">DNA-binding</keyword>
<keyword evidence="3" id="KW-0804">Transcription</keyword>
<evidence type="ECO:0000313" key="5">
    <source>
        <dbReference type="EMBL" id="NGN82542.1"/>
    </source>
</evidence>
<dbReference type="InterPro" id="IPR036388">
    <property type="entry name" value="WH-like_DNA-bd_sf"/>
</dbReference>
<dbReference type="PRINTS" id="PR00033">
    <property type="entry name" value="HTHASNC"/>
</dbReference>
<dbReference type="SMART" id="SM00344">
    <property type="entry name" value="HTH_ASNC"/>
    <property type="match status" value="1"/>
</dbReference>
<keyword evidence="6" id="KW-1185">Reference proteome</keyword>
<reference evidence="5 6" key="1">
    <citation type="submission" date="2020-02" db="EMBL/GenBank/DDBJ databases">
        <title>Genome sequence of the type strain DSM 27180 of Arthrobacter silviterrae.</title>
        <authorList>
            <person name="Gao J."/>
            <person name="Sun J."/>
        </authorList>
    </citation>
    <scope>NUCLEOTIDE SEQUENCE [LARGE SCALE GENOMIC DNA]</scope>
    <source>
        <strain evidence="5 6">DSM 27180</strain>
    </source>
</reference>
<feature type="domain" description="HTH asnC-type" evidence="4">
    <location>
        <begin position="12"/>
        <end position="72"/>
    </location>
</feature>
<dbReference type="InterPro" id="IPR019887">
    <property type="entry name" value="Tscrpt_reg_AsnC/Lrp_C"/>
</dbReference>
<organism evidence="5 6">
    <name type="scientific">Arthrobacter silviterrae</name>
    <dbReference type="NCBI Taxonomy" id="2026658"/>
    <lineage>
        <taxon>Bacteria</taxon>
        <taxon>Bacillati</taxon>
        <taxon>Actinomycetota</taxon>
        <taxon>Actinomycetes</taxon>
        <taxon>Micrococcales</taxon>
        <taxon>Micrococcaceae</taxon>
        <taxon>Arthrobacter</taxon>
    </lineage>
</organism>